<dbReference type="VEuPathDB" id="VectorBase:BGLB011942"/>
<feature type="domain" description="HD" evidence="12">
    <location>
        <begin position="43"/>
        <end position="138"/>
    </location>
</feature>
<proteinExistence type="inferred from homology"/>
<dbReference type="EnsemblMetazoa" id="BGLB011942-RC">
    <property type="protein sequence ID" value="BGLB011942-PC"/>
    <property type="gene ID" value="BGLB011942"/>
</dbReference>
<dbReference type="AlphaFoldDB" id="A0A2C9K255"/>
<comment type="function">
    <text evidence="6">ppGpp hydrolyzing enzyme involved in starvation response.</text>
</comment>
<dbReference type="InterPro" id="IPR052194">
    <property type="entry name" value="MESH1"/>
</dbReference>
<dbReference type="EC" id="3.1.7.2" evidence="5"/>
<organism evidence="13 14">
    <name type="scientific">Biomphalaria glabrata</name>
    <name type="common">Bloodfluke planorb</name>
    <name type="synonym">Freshwater snail</name>
    <dbReference type="NCBI Taxonomy" id="6526"/>
    <lineage>
        <taxon>Eukaryota</taxon>
        <taxon>Metazoa</taxon>
        <taxon>Spiralia</taxon>
        <taxon>Lophotrochozoa</taxon>
        <taxon>Mollusca</taxon>
        <taxon>Gastropoda</taxon>
        <taxon>Heterobranchia</taxon>
        <taxon>Euthyneura</taxon>
        <taxon>Panpulmonata</taxon>
        <taxon>Hygrophila</taxon>
        <taxon>Lymnaeoidea</taxon>
        <taxon>Planorbidae</taxon>
        <taxon>Biomphalaria</taxon>
    </lineage>
</organism>
<dbReference type="FunFam" id="1.10.3210.10:FF:000012">
    <property type="entry name" value="HD domain containing 3"/>
    <property type="match status" value="1"/>
</dbReference>
<gene>
    <name evidence="13" type="primary">106078606</name>
</gene>
<dbReference type="Gene3D" id="1.10.3210.10">
    <property type="entry name" value="Hypothetical protein af1432"/>
    <property type="match status" value="1"/>
</dbReference>
<dbReference type="EnsemblMetazoa" id="BGLB011942-RB">
    <property type="protein sequence ID" value="BGLB011942-PB"/>
    <property type="gene ID" value="BGLB011942"/>
</dbReference>
<dbReference type="Proteomes" id="UP000076420">
    <property type="component" value="Unassembled WGS sequence"/>
</dbReference>
<dbReference type="RefSeq" id="XP_013094980.2">
    <property type="nucleotide sequence ID" value="XM_013239526.2"/>
</dbReference>
<dbReference type="EnsemblMetazoa" id="BGLB011942-RE">
    <property type="protein sequence ID" value="BGLB011942-PE"/>
    <property type="gene ID" value="BGLB011942"/>
</dbReference>
<comment type="catalytic activity">
    <reaction evidence="11">
        <text>guanosine 3',5'-bis(diphosphate) + H2O = GDP + diphosphate + H(+)</text>
        <dbReference type="Rhea" id="RHEA:14253"/>
        <dbReference type="ChEBI" id="CHEBI:15377"/>
        <dbReference type="ChEBI" id="CHEBI:15378"/>
        <dbReference type="ChEBI" id="CHEBI:33019"/>
        <dbReference type="ChEBI" id="CHEBI:58189"/>
        <dbReference type="ChEBI" id="CHEBI:77828"/>
        <dbReference type="EC" id="3.1.7.2"/>
    </reaction>
</comment>
<dbReference type="RefSeq" id="XP_013094979.2">
    <property type="nucleotide sequence ID" value="XM_013239525.2"/>
</dbReference>
<evidence type="ECO:0000256" key="10">
    <source>
        <dbReference type="ARBA" id="ARBA00041770"/>
    </source>
</evidence>
<sequence length="191" mass="21511">MAGEKSASSDVQAKLCRDIIRCANFAALKHKDQRRKDEIQTPYVNHVIGVAYILTNEAGISDISVIQAALLHDTIEDTGTSFYELQAEFGEDVANLVKEVTDDKTLPKEERKLQQILNAPKSSYRAKLVKLADKLYNLRDLRRATPVGWSKERVDEYFRWASRVVAGLKGTNKALEDSLRDLFAERGITIT</sequence>
<evidence type="ECO:0000313" key="14">
    <source>
        <dbReference type="Proteomes" id="UP000076420"/>
    </source>
</evidence>
<reference evidence="13" key="1">
    <citation type="submission" date="2020-05" db="UniProtKB">
        <authorList>
            <consortium name="EnsemblMetazoa"/>
        </authorList>
    </citation>
    <scope>IDENTIFICATION</scope>
    <source>
        <strain evidence="13">BB02</strain>
    </source>
</reference>
<evidence type="ECO:0000256" key="3">
    <source>
        <dbReference type="ARBA" id="ARBA00022801"/>
    </source>
</evidence>
<dbReference type="Pfam" id="PF13328">
    <property type="entry name" value="HD_4"/>
    <property type="match status" value="1"/>
</dbReference>
<dbReference type="PROSITE" id="PS51831">
    <property type="entry name" value="HD"/>
    <property type="match status" value="1"/>
</dbReference>
<comment type="cofactor">
    <cofactor evidence="1">
        <name>Mn(2+)</name>
        <dbReference type="ChEBI" id="CHEBI:29035"/>
    </cofactor>
</comment>
<evidence type="ECO:0000256" key="4">
    <source>
        <dbReference type="ARBA" id="ARBA00023211"/>
    </source>
</evidence>
<evidence type="ECO:0000256" key="6">
    <source>
        <dbReference type="ARBA" id="ARBA00037781"/>
    </source>
</evidence>
<evidence type="ECO:0000256" key="5">
    <source>
        <dbReference type="ARBA" id="ARBA00024387"/>
    </source>
</evidence>
<dbReference type="InterPro" id="IPR003607">
    <property type="entry name" value="HD/PDEase_dom"/>
</dbReference>
<protein>
    <recommendedName>
        <fullName evidence="8">Guanosine-3',5'-bis(diphosphate) 3'-pyrophosphohydrolase MESH1</fullName>
        <ecNumber evidence="5">3.1.7.2</ecNumber>
    </recommendedName>
    <alternativeName>
        <fullName evidence="9">Metazoan SpoT homolog 1</fullName>
    </alternativeName>
    <alternativeName>
        <fullName evidence="10">Penta-phosphate guanosine-3'-pyrophosphohydrolase</fullName>
    </alternativeName>
</protein>
<evidence type="ECO:0000313" key="13">
    <source>
        <dbReference type="EnsemblMetazoa" id="BGLB011942-PE"/>
    </source>
</evidence>
<dbReference type="OrthoDB" id="430679at2759"/>
<evidence type="ECO:0000259" key="12">
    <source>
        <dbReference type="PROSITE" id="PS51831"/>
    </source>
</evidence>
<keyword evidence="3" id="KW-0378">Hydrolase</keyword>
<dbReference type="CDD" id="cd00077">
    <property type="entry name" value="HDc"/>
    <property type="match status" value="1"/>
</dbReference>
<dbReference type="STRING" id="6526.A0A2C9K255"/>
<dbReference type="EnsemblMetazoa" id="BGLB011942-RD">
    <property type="protein sequence ID" value="BGLB011942-PD"/>
    <property type="gene ID" value="BGLB011942"/>
</dbReference>
<dbReference type="PANTHER" id="PTHR46246">
    <property type="entry name" value="GUANOSINE-3',5'-BIS(DIPHOSPHATE) 3'-PYROPHOSPHOHYDROLASE MESH1"/>
    <property type="match status" value="1"/>
</dbReference>
<dbReference type="PANTHER" id="PTHR46246:SF1">
    <property type="entry name" value="GUANOSINE-3',5'-BIS(DIPHOSPHATE) 3'-PYROPHOSPHOHYDROLASE MESH1"/>
    <property type="match status" value="1"/>
</dbReference>
<evidence type="ECO:0000256" key="1">
    <source>
        <dbReference type="ARBA" id="ARBA00001936"/>
    </source>
</evidence>
<dbReference type="KEGG" id="bgt:106078606"/>
<dbReference type="VEuPathDB" id="VectorBase:BGLAX_042470"/>
<dbReference type="GO" id="GO:0046872">
    <property type="term" value="F:metal ion binding"/>
    <property type="evidence" value="ECO:0007669"/>
    <property type="project" value="UniProtKB-KW"/>
</dbReference>
<keyword evidence="2" id="KW-0479">Metal-binding</keyword>
<dbReference type="SUPFAM" id="SSF109604">
    <property type="entry name" value="HD-domain/PDEase-like"/>
    <property type="match status" value="1"/>
</dbReference>
<evidence type="ECO:0000256" key="8">
    <source>
        <dbReference type="ARBA" id="ARBA00040793"/>
    </source>
</evidence>
<name>A0A2C9K255_BIOGL</name>
<keyword evidence="4" id="KW-0464">Manganese</keyword>
<evidence type="ECO:0000256" key="11">
    <source>
        <dbReference type="ARBA" id="ARBA00047968"/>
    </source>
</evidence>
<dbReference type="GO" id="GO:0008893">
    <property type="term" value="F:guanosine-3',5'-bis(diphosphate) 3'-diphosphatase activity"/>
    <property type="evidence" value="ECO:0007669"/>
    <property type="project" value="UniProtKB-EC"/>
</dbReference>
<evidence type="ECO:0000256" key="2">
    <source>
        <dbReference type="ARBA" id="ARBA00022723"/>
    </source>
</evidence>
<dbReference type="InterPro" id="IPR006674">
    <property type="entry name" value="HD_domain"/>
</dbReference>
<evidence type="ECO:0000256" key="9">
    <source>
        <dbReference type="ARBA" id="ARBA00041464"/>
    </source>
</evidence>
<accession>A0A2C9K255</accession>
<comment type="similarity">
    <text evidence="7">Belongs to the MESH1 family.</text>
</comment>
<evidence type="ECO:0000256" key="7">
    <source>
        <dbReference type="ARBA" id="ARBA00038354"/>
    </source>
</evidence>